<evidence type="ECO:0000313" key="3">
    <source>
        <dbReference type="Proteomes" id="UP000207598"/>
    </source>
</evidence>
<gene>
    <name evidence="2" type="ORF">MAA8898_00385</name>
</gene>
<accession>A0A238JQT6</accession>
<feature type="region of interest" description="Disordered" evidence="1">
    <location>
        <begin position="13"/>
        <end position="44"/>
    </location>
</feature>
<proteinExistence type="predicted"/>
<dbReference type="RefSeq" id="WP_094019258.1">
    <property type="nucleotide sequence ID" value="NZ_FXYF01000001.1"/>
</dbReference>
<protein>
    <submittedName>
        <fullName evidence="2">Uncharacterized protein</fullName>
    </submittedName>
</protein>
<dbReference type="Proteomes" id="UP000207598">
    <property type="component" value="Unassembled WGS sequence"/>
</dbReference>
<dbReference type="AlphaFoldDB" id="A0A238JQT6"/>
<name>A0A238JQT6_9RHOB</name>
<evidence type="ECO:0000313" key="2">
    <source>
        <dbReference type="EMBL" id="SMX33048.1"/>
    </source>
</evidence>
<evidence type="ECO:0000256" key="1">
    <source>
        <dbReference type="SAM" id="MobiDB-lite"/>
    </source>
</evidence>
<dbReference type="EMBL" id="FXYF01000001">
    <property type="protein sequence ID" value="SMX33048.1"/>
    <property type="molecule type" value="Genomic_DNA"/>
</dbReference>
<reference evidence="2 3" key="1">
    <citation type="submission" date="2017-05" db="EMBL/GenBank/DDBJ databases">
        <authorList>
            <person name="Song R."/>
            <person name="Chenine A.L."/>
            <person name="Ruprecht R.M."/>
        </authorList>
    </citation>
    <scope>NUCLEOTIDE SEQUENCE [LARGE SCALE GENOMIC DNA]</scope>
    <source>
        <strain evidence="2 3">CECT 8898</strain>
    </source>
</reference>
<keyword evidence="3" id="KW-1185">Reference proteome</keyword>
<sequence>MRNSAIVSAARSTIGGFGGRPKRTGPTAPDSLTAGIAPDDAGRADCADITHTEPRDTDLSRSIAMAA</sequence>
<organism evidence="2 3">
    <name type="scientific">Maliponia aquimaris</name>
    <dbReference type="NCBI Taxonomy" id="1673631"/>
    <lineage>
        <taxon>Bacteria</taxon>
        <taxon>Pseudomonadati</taxon>
        <taxon>Pseudomonadota</taxon>
        <taxon>Alphaproteobacteria</taxon>
        <taxon>Rhodobacterales</taxon>
        <taxon>Paracoccaceae</taxon>
        <taxon>Maliponia</taxon>
    </lineage>
</organism>